<evidence type="ECO:0000256" key="1">
    <source>
        <dbReference type="SAM" id="Phobius"/>
    </source>
</evidence>
<name>A0ABT0FSY3_9ACTN</name>
<keyword evidence="1" id="KW-1133">Transmembrane helix</keyword>
<dbReference type="EMBL" id="JAKRKC020000001">
    <property type="protein sequence ID" value="MCK2215454.1"/>
    <property type="molecule type" value="Genomic_DNA"/>
</dbReference>
<organism evidence="2 3">
    <name type="scientific">Actinomadura luzonensis</name>
    <dbReference type="NCBI Taxonomy" id="2805427"/>
    <lineage>
        <taxon>Bacteria</taxon>
        <taxon>Bacillati</taxon>
        <taxon>Actinomycetota</taxon>
        <taxon>Actinomycetes</taxon>
        <taxon>Streptosporangiales</taxon>
        <taxon>Thermomonosporaceae</taxon>
        <taxon>Actinomadura</taxon>
    </lineage>
</organism>
<dbReference type="InterPro" id="IPR046096">
    <property type="entry name" value="DUF6114"/>
</dbReference>
<keyword evidence="3" id="KW-1185">Reference proteome</keyword>
<evidence type="ECO:0000313" key="2">
    <source>
        <dbReference type="EMBL" id="MCK2215454.1"/>
    </source>
</evidence>
<dbReference type="RefSeq" id="WP_242379885.1">
    <property type="nucleotide sequence ID" value="NZ_JAKRKC020000001.1"/>
</dbReference>
<feature type="transmembrane region" description="Helical" evidence="1">
    <location>
        <begin position="98"/>
        <end position="118"/>
    </location>
</feature>
<keyword evidence="1" id="KW-0472">Membrane</keyword>
<accession>A0ABT0FSY3</accession>
<comment type="caution">
    <text evidence="2">The sequence shown here is derived from an EMBL/GenBank/DDBJ whole genome shotgun (WGS) entry which is preliminary data.</text>
</comment>
<sequence>MARQGVRARSRAWRRSRPFWGGLLVVAAGLELLAVPLALSALPAAVMFGTVGAGYAISLIMVIAGVLIWSQPGQRVFLGLVAVLLSMASFVYSNLGGFFLGLVLGVLGGTLTVAWTPVGRPAGPFDSFGVRGAAAAVRSLAGRRP</sequence>
<keyword evidence="1" id="KW-0812">Transmembrane</keyword>
<proteinExistence type="predicted"/>
<feature type="transmembrane region" description="Helical" evidence="1">
    <location>
        <begin position="76"/>
        <end position="92"/>
    </location>
</feature>
<dbReference type="Pfam" id="PF19609">
    <property type="entry name" value="DUF6114"/>
    <property type="match status" value="1"/>
</dbReference>
<reference evidence="2 3" key="1">
    <citation type="submission" date="2022-04" db="EMBL/GenBank/DDBJ databases">
        <title>Genome draft of Actinomadura sp. ATCC 31491.</title>
        <authorList>
            <person name="Shi X."/>
            <person name="Du Y."/>
        </authorList>
    </citation>
    <scope>NUCLEOTIDE SEQUENCE [LARGE SCALE GENOMIC DNA]</scope>
    <source>
        <strain evidence="2 3">ATCC 31491</strain>
    </source>
</reference>
<feature type="transmembrane region" description="Helical" evidence="1">
    <location>
        <begin position="45"/>
        <end position="69"/>
    </location>
</feature>
<protein>
    <submittedName>
        <fullName evidence="2">DUF6114 domain-containing protein</fullName>
    </submittedName>
</protein>
<feature type="transmembrane region" description="Helical" evidence="1">
    <location>
        <begin position="20"/>
        <end position="39"/>
    </location>
</feature>
<dbReference type="Proteomes" id="UP001317259">
    <property type="component" value="Unassembled WGS sequence"/>
</dbReference>
<evidence type="ECO:0000313" key="3">
    <source>
        <dbReference type="Proteomes" id="UP001317259"/>
    </source>
</evidence>
<gene>
    <name evidence="2" type="ORF">MF672_016895</name>
</gene>